<dbReference type="Pfam" id="PF13115">
    <property type="entry name" value="YtkA"/>
    <property type="match status" value="1"/>
</dbReference>
<dbReference type="EMBL" id="PVNK01000221">
    <property type="protein sequence ID" value="PRP92149.1"/>
    <property type="molecule type" value="Genomic_DNA"/>
</dbReference>
<evidence type="ECO:0000313" key="3">
    <source>
        <dbReference type="EMBL" id="PRP92149.1"/>
    </source>
</evidence>
<dbReference type="Proteomes" id="UP000237968">
    <property type="component" value="Unassembled WGS sequence"/>
</dbReference>
<feature type="signal peptide" evidence="1">
    <location>
        <begin position="1"/>
        <end position="21"/>
    </location>
</feature>
<organism evidence="3 4">
    <name type="scientific">Enhygromyxa salina</name>
    <dbReference type="NCBI Taxonomy" id="215803"/>
    <lineage>
        <taxon>Bacteria</taxon>
        <taxon>Pseudomonadati</taxon>
        <taxon>Myxococcota</taxon>
        <taxon>Polyangia</taxon>
        <taxon>Nannocystales</taxon>
        <taxon>Nannocystaceae</taxon>
        <taxon>Enhygromyxa</taxon>
    </lineage>
</organism>
<evidence type="ECO:0000259" key="2">
    <source>
        <dbReference type="Pfam" id="PF13115"/>
    </source>
</evidence>
<sequence length="154" mass="16467">MSPFKTALLALALLCPLTACDSSDSGDVETRAVANFADGMACDSDQGAFRVVLWSDSGDIEVGRNDLVVRLGFHDPVNPDAPGQGIPGARVNFDAWMPTANEAMATTPVVSYLGDGQYRIENVVLPDEGVWNFDFEVSVGDNMYETVSLAFAID</sequence>
<gene>
    <name evidence="3" type="ORF">ENSA5_50960</name>
</gene>
<keyword evidence="1" id="KW-0732">Signal</keyword>
<dbReference type="RefSeq" id="WP_106394338.1">
    <property type="nucleotide sequence ID" value="NZ_PVNK01000221.1"/>
</dbReference>
<keyword evidence="4" id="KW-1185">Reference proteome</keyword>
<accession>A0A2S9XH05</accession>
<dbReference type="OrthoDB" id="330101at2"/>
<evidence type="ECO:0000313" key="4">
    <source>
        <dbReference type="Proteomes" id="UP000237968"/>
    </source>
</evidence>
<dbReference type="AlphaFoldDB" id="A0A2S9XH05"/>
<feature type="chain" id="PRO_5015659392" description="YtkA-like domain-containing protein" evidence="1">
    <location>
        <begin position="22"/>
        <end position="154"/>
    </location>
</feature>
<comment type="caution">
    <text evidence="3">The sequence shown here is derived from an EMBL/GenBank/DDBJ whole genome shotgun (WGS) entry which is preliminary data.</text>
</comment>
<feature type="domain" description="YtkA-like" evidence="2">
    <location>
        <begin position="79"/>
        <end position="133"/>
    </location>
</feature>
<reference evidence="3 4" key="1">
    <citation type="submission" date="2018-03" db="EMBL/GenBank/DDBJ databases">
        <title>Draft Genome Sequences of the Obligatory Marine Myxobacteria Enhygromyxa salina SWB005.</title>
        <authorList>
            <person name="Poehlein A."/>
            <person name="Moghaddam J.A."/>
            <person name="Harms H."/>
            <person name="Alanjari M."/>
            <person name="Koenig G.M."/>
            <person name="Daniel R."/>
            <person name="Schaeberle T.F."/>
        </authorList>
    </citation>
    <scope>NUCLEOTIDE SEQUENCE [LARGE SCALE GENOMIC DNA]</scope>
    <source>
        <strain evidence="3 4">SWB005</strain>
    </source>
</reference>
<name>A0A2S9XH05_9BACT</name>
<protein>
    <recommendedName>
        <fullName evidence="2">YtkA-like domain-containing protein</fullName>
    </recommendedName>
</protein>
<evidence type="ECO:0000256" key="1">
    <source>
        <dbReference type="SAM" id="SignalP"/>
    </source>
</evidence>
<dbReference type="InterPro" id="IPR032693">
    <property type="entry name" value="YtkA-like_dom"/>
</dbReference>
<proteinExistence type="predicted"/>